<dbReference type="FunCoup" id="A0A2P6NCD0">
    <property type="interactions" value="6"/>
</dbReference>
<dbReference type="PROSITE" id="PS51650">
    <property type="entry name" value="C2_DOCK"/>
    <property type="match status" value="1"/>
</dbReference>
<evidence type="ECO:0000256" key="1">
    <source>
        <dbReference type="ARBA" id="ARBA00022658"/>
    </source>
</evidence>
<accession>A0A2P6NCD0</accession>
<dbReference type="Gene3D" id="1.20.58.740">
    <property type="match status" value="1"/>
</dbReference>
<dbReference type="InParanoid" id="A0A2P6NCD0"/>
<feature type="domain" description="DOCKER" evidence="5">
    <location>
        <begin position="1346"/>
        <end position="1788"/>
    </location>
</feature>
<dbReference type="OrthoDB" id="47328at2759"/>
<keyword evidence="7" id="KW-1185">Reference proteome</keyword>
<gene>
    <name evidence="6" type="ORF">PROFUN_01133</name>
</gene>
<dbReference type="InterPro" id="IPR046773">
    <property type="entry name" value="DOCKER_Lobe_C"/>
</dbReference>
<dbReference type="EMBL" id="MDYQ01000121">
    <property type="protein sequence ID" value="PRP81626.1"/>
    <property type="molecule type" value="Genomic_DNA"/>
</dbReference>
<sequence>MSTPDAFITNPKNEVTSGSIITEVNDELVVVSPVQFESYDIRTALSLSGKKLQVPDELSRLIEIGGADVKVISENKPVRTEKDVVPAVLRTNEGSPANSPQVGDCVAFFSQPFRYVRREKSKHTNTSPAFYDKLGASVDATIHTSPIHPDKLKENIYECETDEIEANRSKDEMCEAMLAQNVDTGTKPLPTDLTTQGRIDLFSMHEYPSSLPLDTRKHGSIPSQPPAAQFLVEVDEFAFLLGDVEPLFGRMALYDVKKKGSREPYALVRRALFRLAYTSPDIVLVVQFDRVLRKDEEDALDPYMKSQQMKTKDKEKLIGEVRDSCQRLGKYKQPFGICVVQLFDEKGELVASENSSKYPINLGLNGGYFIVNNLARLKSDIYSHVEQKTKTFPGNFKLGIYRVNNEQTFPHLRLDPELNPVAPFPTDKKESEKMCREMREFRHDDHLKHMNLDYVNVLFVSLDTVNLTAYSGSVSARNIVVEVKLMEESDLQGEGIACIIGKSFSNTTEGLATKDFSGVSYHNKRPKFTNEFKIVLPTVLNTKHHLLFTFYHVQCQKSKKDEKAEKLTRKFQVVLGHAILPLLSDLIDGGTVLKDESRSLPICTNFSNGYRENRNNEAYKWIDNKKGVFQVRTKLLSTVHCQDEHIHQFFSLYDRLHNHNEGTPQQVAESLDHMRKANGTKLIQLLPIVMKKTLTLLCEIPVNAAEQVFSHLIALVDKIYNETKNNVLESWLTFVFDNEVGEKVPLYQRLCQVWSNVIRSREDQPASLEGIFQYSWFFFGIITKSMILFLHKSGTLSGCTGSSSTFSADAIASLHHIIRACLKSVKILSSTTARQLNNQVAYFLKDQMSILNRSTIFKLIYAYVGGLEQGGQPLLIEMKFSCMKIINDHEHYVAFNSPQMKADLGPPSDILRTFWQKHFLVGLMLQEINSVFVKGTNDHDLSSLSPAMDTLKTILYKHNFDARYANDPEMIKTIIAMYFPFLITVVDNLKAVTSCNLSDRRNIFLCWLYVLKHIPRTLLQDWWRADTTTRKLNFWDCLQSAVDVFEYKRKPEEVIMSPNLEDNLSPTTILKKKKSQKPEKKRFTVIRSKDSDNHIENSSSRPTTPPSAPSSPSLEARPTVSSPPSTLSLLPTNNSRRESHLGKEVSFVVLDTLLLFVKDFRDNMMVKHSTLLKPVFETMCLFLTTNQAVRFLTAANMALTNLIVEFRKPLFRYAHNLCGELCYQTIRHCNFRLRSPRIEATTLLYILISNNYKEMKNFSRTKLQTGISISNLAGETTDFTMLTESLSIVVSRGHSGKFGTKFNNTLPEQVEEMVNRLFGVMRDSQKMKESSWDPERHSELFYQISKGFTDSPDLRLTWLSHLANFHEKNENFEELALVKIFMAALVSGYMNLANMQPKNFPREYTDVYKNINREMLMPQSSVLESLEGEVCVSKMFTEQGFINLLMDSIRSLEKAKQWENCVEVYQSVQTIFHNHRNFIQLERVYSHLNLLCRYIVGKMDADASSASNQSTRLFPLYYRVAFYGTKLQELNGQEYIYKEPGGLRLAEFKEKIERQFKNRFGEEYVKPVSNMEKVDKLMTDAEFCHIQIISVRVWLPPHELKTKITPFEQNFGVERFEYNVPFTMSGKAQGSVSEQYQKKTIITTDSVFPYIQKRLLVVKKEEFTLTPIEASTEVLQGQIVKIKRELTMTPPNSKTLTMELSGSLMAQVNGGPLEICKVFLGDNMTKYNKAHVHVMIETFHQLIEAIDQALQLNANISGPEGMSFHRSLCESFRTHVAEFNRYMPLEEESEEE</sequence>
<dbReference type="InterPro" id="IPR027357">
    <property type="entry name" value="DOCKER_dom"/>
</dbReference>
<dbReference type="InterPro" id="IPR026791">
    <property type="entry name" value="DOCK"/>
</dbReference>
<feature type="region of interest" description="Disordered" evidence="3">
    <location>
        <begin position="1066"/>
        <end position="1135"/>
    </location>
</feature>
<keyword evidence="1" id="KW-0344">Guanine-nucleotide releasing factor</keyword>
<dbReference type="InterPro" id="IPR027007">
    <property type="entry name" value="C2_DOCK-type_domain"/>
</dbReference>
<dbReference type="InterPro" id="IPR046769">
    <property type="entry name" value="DOCKER_Lobe_A"/>
</dbReference>
<feature type="compositionally biased region" description="Low complexity" evidence="3">
    <location>
        <begin position="1110"/>
        <end position="1132"/>
    </location>
</feature>
<dbReference type="STRING" id="1890364.A0A2P6NCD0"/>
<dbReference type="Gene3D" id="2.60.40.150">
    <property type="entry name" value="C2 domain"/>
    <property type="match status" value="1"/>
</dbReference>
<name>A0A2P6NCD0_9EUKA</name>
<evidence type="ECO:0000313" key="6">
    <source>
        <dbReference type="EMBL" id="PRP81626.1"/>
    </source>
</evidence>
<feature type="compositionally biased region" description="Basic and acidic residues" evidence="3">
    <location>
        <begin position="1076"/>
        <end position="1095"/>
    </location>
</feature>
<protein>
    <submittedName>
        <fullName evidence="6">DOCK family protein</fullName>
    </submittedName>
</protein>
<dbReference type="PROSITE" id="PS51651">
    <property type="entry name" value="DOCKER"/>
    <property type="match status" value="1"/>
</dbReference>
<dbReference type="Pfam" id="PF14429">
    <property type="entry name" value="DOCK-C2"/>
    <property type="match status" value="1"/>
</dbReference>
<organism evidence="6 7">
    <name type="scientific">Planoprotostelium fungivorum</name>
    <dbReference type="NCBI Taxonomy" id="1890364"/>
    <lineage>
        <taxon>Eukaryota</taxon>
        <taxon>Amoebozoa</taxon>
        <taxon>Evosea</taxon>
        <taxon>Variosea</taxon>
        <taxon>Cavosteliida</taxon>
        <taxon>Cavosteliaceae</taxon>
        <taxon>Planoprotostelium</taxon>
    </lineage>
</organism>
<dbReference type="InterPro" id="IPR046770">
    <property type="entry name" value="DOCKER_Lobe_B"/>
</dbReference>
<dbReference type="Pfam" id="PF20422">
    <property type="entry name" value="DHR-2_Lobe_B"/>
    <property type="match status" value="1"/>
</dbReference>
<dbReference type="Proteomes" id="UP000241769">
    <property type="component" value="Unassembled WGS sequence"/>
</dbReference>
<comment type="caution">
    <text evidence="6">The sequence shown here is derived from an EMBL/GenBank/DDBJ whole genome shotgun (WGS) entry which is preliminary data.</text>
</comment>
<dbReference type="InterPro" id="IPR035892">
    <property type="entry name" value="C2_domain_sf"/>
</dbReference>
<evidence type="ECO:0000256" key="3">
    <source>
        <dbReference type="SAM" id="MobiDB-lite"/>
    </source>
</evidence>
<dbReference type="InterPro" id="IPR043162">
    <property type="entry name" value="DOCK_C_lobe_C"/>
</dbReference>
<dbReference type="GO" id="GO:0005085">
    <property type="term" value="F:guanyl-nucleotide exchange factor activity"/>
    <property type="evidence" value="ECO:0007669"/>
    <property type="project" value="UniProtKB-KW"/>
</dbReference>
<evidence type="ECO:0000259" key="4">
    <source>
        <dbReference type="PROSITE" id="PS51650"/>
    </source>
</evidence>
<dbReference type="GO" id="GO:0007264">
    <property type="term" value="P:small GTPase-mediated signal transduction"/>
    <property type="evidence" value="ECO:0007669"/>
    <property type="project" value="InterPro"/>
</dbReference>
<proteinExistence type="inferred from homology"/>
<evidence type="ECO:0000256" key="2">
    <source>
        <dbReference type="PROSITE-ProRule" id="PRU00983"/>
    </source>
</evidence>
<dbReference type="Pfam" id="PF20421">
    <property type="entry name" value="DHR-2_Lobe_C"/>
    <property type="match status" value="1"/>
</dbReference>
<feature type="domain" description="C2 DOCK-type" evidence="4">
    <location>
        <begin position="455"/>
        <end position="636"/>
    </location>
</feature>
<reference evidence="6 7" key="1">
    <citation type="journal article" date="2018" name="Genome Biol. Evol.">
        <title>Multiple Roots of Fruiting Body Formation in Amoebozoa.</title>
        <authorList>
            <person name="Hillmann F."/>
            <person name="Forbes G."/>
            <person name="Novohradska S."/>
            <person name="Ferling I."/>
            <person name="Riege K."/>
            <person name="Groth M."/>
            <person name="Westermann M."/>
            <person name="Marz M."/>
            <person name="Spaller T."/>
            <person name="Winckler T."/>
            <person name="Schaap P."/>
            <person name="Glockner G."/>
        </authorList>
    </citation>
    <scope>NUCLEOTIDE SEQUENCE [LARGE SCALE GENOMIC DNA]</scope>
    <source>
        <strain evidence="6 7">Jena</strain>
    </source>
</reference>
<evidence type="ECO:0000313" key="7">
    <source>
        <dbReference type="Proteomes" id="UP000241769"/>
    </source>
</evidence>
<dbReference type="InterPro" id="IPR043161">
    <property type="entry name" value="DOCK_C_lobe_A"/>
</dbReference>
<dbReference type="PANTHER" id="PTHR23317">
    <property type="entry name" value="DEDICATOR OF CYTOKINESIS DOCK"/>
    <property type="match status" value="1"/>
</dbReference>
<dbReference type="PANTHER" id="PTHR23317:SF80">
    <property type="entry name" value="DOCK FAMILY PROTEIN"/>
    <property type="match status" value="1"/>
</dbReference>
<evidence type="ECO:0000259" key="5">
    <source>
        <dbReference type="PROSITE" id="PS51651"/>
    </source>
</evidence>
<dbReference type="Gene3D" id="1.25.40.410">
    <property type="match status" value="1"/>
</dbReference>
<comment type="similarity">
    <text evidence="2">Belongs to the DOCK family.</text>
</comment>
<dbReference type="Pfam" id="PF06920">
    <property type="entry name" value="DHR-2_Lobe_A"/>
    <property type="match status" value="1"/>
</dbReference>